<dbReference type="Proteomes" id="UP001611450">
    <property type="component" value="Unassembled WGS sequence"/>
</dbReference>
<accession>A0ABW7WGY6</accession>
<dbReference type="InterPro" id="IPR048716">
    <property type="entry name" value="Phosphatase-like_N"/>
</dbReference>
<gene>
    <name evidence="3" type="ORF">ACH47G_15680</name>
</gene>
<dbReference type="Gene3D" id="1.10.8.1060">
    <property type="entry name" value="Corynebacterium glutamicum thioredoxin-dependent arsenate reductase, N-terminal domain"/>
    <property type="match status" value="1"/>
</dbReference>
<comment type="caution">
    <text evidence="3">The sequence shown here is derived from an EMBL/GenBank/DDBJ whole genome shotgun (WGS) entry which is preliminary data.</text>
</comment>
<reference evidence="3 4" key="1">
    <citation type="submission" date="2024-10" db="EMBL/GenBank/DDBJ databases">
        <title>The Natural Products Discovery Center: Release of the First 8490 Sequenced Strains for Exploring Actinobacteria Biosynthetic Diversity.</title>
        <authorList>
            <person name="Kalkreuter E."/>
            <person name="Kautsar S.A."/>
            <person name="Yang D."/>
            <person name="Bader C.D."/>
            <person name="Teijaro C.N."/>
            <person name="Fluegel L."/>
            <person name="Davis C.M."/>
            <person name="Simpson J.R."/>
            <person name="Lauterbach L."/>
            <person name="Steele A.D."/>
            <person name="Gui C."/>
            <person name="Meng S."/>
            <person name="Li G."/>
            <person name="Viehrig K."/>
            <person name="Ye F."/>
            <person name="Su P."/>
            <person name="Kiefer A.F."/>
            <person name="Nichols A."/>
            <person name="Cepeda A.J."/>
            <person name="Yan W."/>
            <person name="Fan B."/>
            <person name="Jiang Y."/>
            <person name="Adhikari A."/>
            <person name="Zheng C.-J."/>
            <person name="Schuster L."/>
            <person name="Cowan T.M."/>
            <person name="Smanski M.J."/>
            <person name="Chevrette M.G."/>
            <person name="De Carvalho L.P.S."/>
            <person name="Shen B."/>
        </authorList>
    </citation>
    <scope>NUCLEOTIDE SEQUENCE [LARGE SCALE GENOMIC DNA]</scope>
    <source>
        <strain evidence="3 4">NPDC019626</strain>
    </source>
</reference>
<dbReference type="EMBL" id="JBIRXV010000002">
    <property type="protein sequence ID" value="MFI2321927.1"/>
    <property type="molecule type" value="Genomic_DNA"/>
</dbReference>
<feature type="region of interest" description="Disordered" evidence="1">
    <location>
        <begin position="1"/>
        <end position="20"/>
    </location>
</feature>
<sequence length="86" mass="9320">MTDRPATHEPNRETALDQGPALKAAARRLENEFGGVVSEAAIEDHLQASYDHVADHATVVGFLPLLAERNTREWLFAQADSAHGSA</sequence>
<dbReference type="GeneID" id="96241051"/>
<dbReference type="Pfam" id="PF21234">
    <property type="entry name" value="Phosphatase-like_N"/>
    <property type="match status" value="1"/>
</dbReference>
<feature type="domain" description="Protein-tyrosine-phosphatase-like N-terminal" evidence="2">
    <location>
        <begin position="22"/>
        <end position="78"/>
    </location>
</feature>
<dbReference type="RefSeq" id="WP_067811084.1">
    <property type="nucleotide sequence ID" value="NZ_JADLRZ010000017.1"/>
</dbReference>
<evidence type="ECO:0000313" key="4">
    <source>
        <dbReference type="Proteomes" id="UP001611450"/>
    </source>
</evidence>
<protein>
    <submittedName>
        <fullName evidence="3">Three-helix bundle dimerization domain-containing protein</fullName>
    </submittedName>
</protein>
<evidence type="ECO:0000259" key="2">
    <source>
        <dbReference type="Pfam" id="PF21234"/>
    </source>
</evidence>
<organism evidence="3 4">
    <name type="scientific">Nocardia beijingensis</name>
    <dbReference type="NCBI Taxonomy" id="95162"/>
    <lineage>
        <taxon>Bacteria</taxon>
        <taxon>Bacillati</taxon>
        <taxon>Actinomycetota</taxon>
        <taxon>Actinomycetes</taxon>
        <taxon>Mycobacteriales</taxon>
        <taxon>Nocardiaceae</taxon>
        <taxon>Nocardia</taxon>
    </lineage>
</organism>
<dbReference type="NCBIfam" id="NF046112">
    <property type="entry name" value="MSMEG_6209_Nter"/>
    <property type="match status" value="1"/>
</dbReference>
<evidence type="ECO:0000256" key="1">
    <source>
        <dbReference type="SAM" id="MobiDB-lite"/>
    </source>
</evidence>
<keyword evidence="4" id="KW-1185">Reference proteome</keyword>
<proteinExistence type="predicted"/>
<evidence type="ECO:0000313" key="3">
    <source>
        <dbReference type="EMBL" id="MFI2321927.1"/>
    </source>
</evidence>
<feature type="compositionally biased region" description="Basic and acidic residues" evidence="1">
    <location>
        <begin position="1"/>
        <end position="15"/>
    </location>
</feature>
<name>A0ABW7WGY6_9NOCA</name>